<dbReference type="Proteomes" id="UP000055684">
    <property type="component" value="Chromosome"/>
</dbReference>
<dbReference type="EMBL" id="CP013211">
    <property type="protein sequence ID" value="ALP70078.1"/>
    <property type="molecule type" value="Genomic_DNA"/>
</dbReference>
<dbReference type="AlphaFoldDB" id="A0A0S2UPB1"/>
<evidence type="ECO:0000313" key="2">
    <source>
        <dbReference type="Proteomes" id="UP000055684"/>
    </source>
</evidence>
<dbReference type="SUPFAM" id="SSF55979">
    <property type="entry name" value="DNA clamp"/>
    <property type="match status" value="1"/>
</dbReference>
<reference evidence="2" key="1">
    <citation type="submission" date="2015-11" db="EMBL/GenBank/DDBJ databases">
        <title>Complete genome sequences of the obligate symbionts Candidatus Sulcia muelleri and Candidatus Nasuia deltocephalinicola from the pestiferous leafhopper, Macrosteles quadripunctulatus (Hemiptera: Cicadellidae).</title>
        <authorList>
            <person name="Bennett G.M."/>
            <person name="Abba S."/>
            <person name="Kube M."/>
            <person name="Marzachi C."/>
        </authorList>
    </citation>
    <scope>NUCLEOTIDE SEQUENCE [LARGE SCALE GENOMIC DNA]</scope>
    <source>
        <strain evidence="2">PUNC</strain>
    </source>
</reference>
<gene>
    <name evidence="1" type="ORF">ASU29_171</name>
</gene>
<organism evidence="1 2">
    <name type="scientific">Candidatus Nasuia deltocephalincola</name>
    <dbReference type="NCBI Taxonomy" id="1160784"/>
    <lineage>
        <taxon>Bacteria</taxon>
        <taxon>Pseudomonadati</taxon>
        <taxon>Pseudomonadota</taxon>
        <taxon>Betaproteobacteria</taxon>
        <taxon>Candidatus Nasuia</taxon>
    </lineage>
</organism>
<evidence type="ECO:0000313" key="1">
    <source>
        <dbReference type="EMBL" id="ALP70078.1"/>
    </source>
</evidence>
<sequence length="360" mass="43850">MINKINIKRKVLLNILKILNIIYLKNNNKLIILIRKKIYFIYKDKNIQIKFFIKNFDKKINIKLNINFIFFFNIIKNLNTNIINLKIKNNKIEIKNNKTKYNIKIIKSFKKIWNIKKKIIKFKIDILKNLIINFLNYINIIYKNKKNSKNMYIIINNNSIKLIILDNYQIIYYRIIKKIIFCKIKKPIKIKIKNNLFFILKFLILEERIKKFLKFIICKKYLYFKIKRELIIISKLKRINFLTINILKKKYKNYILLKTETLKNIVSKIFTDEKNIEITIKKNHMIFLNNLEDDQKVKNKIKINYLGDYIKFIVDKNDIMNFLKITKSKNIIFNFSKKKNLVITLPNLKGFRYIISIVRI</sequence>
<protein>
    <submittedName>
        <fullName evidence="1">DNA polymerase III</fullName>
    </submittedName>
</protein>
<reference evidence="1 2" key="2">
    <citation type="journal article" date="2016" name="Genome Announc.">
        <title>Complete Genome Sequences of the Obligate Symbionts 'Candidatus Sulcia muelleri' and 'Ca. Nasuia deltocephalinicola' from the Pestiferous Leafhopper Macrosteles quadripunctulatus (Hemiptera: Cicadellidae).</title>
        <authorList>
            <person name="Bennett G.M."/>
            <person name="Abba S."/>
            <person name="Kube M."/>
            <person name="Marzachi C."/>
        </authorList>
    </citation>
    <scope>NUCLEOTIDE SEQUENCE [LARGE SCALE GENOMIC DNA]</scope>
    <source>
        <strain evidence="1 2">PUNC</strain>
    </source>
</reference>
<dbReference type="InterPro" id="IPR046938">
    <property type="entry name" value="DNA_clamp_sf"/>
</dbReference>
<name>A0A0S2UPB1_9PROT</name>
<accession>A0A0S2UPB1</accession>
<proteinExistence type="predicted"/>
<dbReference type="OrthoDB" id="9987973at2"/>